<name>A0A8H6VKP6_9PEZI</name>
<evidence type="ECO:0000313" key="2">
    <source>
        <dbReference type="Proteomes" id="UP000660729"/>
    </source>
</evidence>
<dbReference type="Proteomes" id="UP000660729">
    <property type="component" value="Unassembled WGS sequence"/>
</dbReference>
<protein>
    <submittedName>
        <fullName evidence="1">Uncharacterized protein</fullName>
    </submittedName>
</protein>
<proteinExistence type="predicted"/>
<comment type="caution">
    <text evidence="1">The sequence shown here is derived from an EMBL/GenBank/DDBJ whole genome shotgun (WGS) entry which is preliminary data.</text>
</comment>
<dbReference type="OrthoDB" id="10465956at2759"/>
<dbReference type="EMBL" id="JABCIY010000070">
    <property type="protein sequence ID" value="KAF7193917.1"/>
    <property type="molecule type" value="Genomic_DNA"/>
</dbReference>
<dbReference type="AlphaFoldDB" id="A0A8H6VKP6"/>
<organism evidence="1 2">
    <name type="scientific">Pseudocercospora fuligena</name>
    <dbReference type="NCBI Taxonomy" id="685502"/>
    <lineage>
        <taxon>Eukaryota</taxon>
        <taxon>Fungi</taxon>
        <taxon>Dikarya</taxon>
        <taxon>Ascomycota</taxon>
        <taxon>Pezizomycotina</taxon>
        <taxon>Dothideomycetes</taxon>
        <taxon>Dothideomycetidae</taxon>
        <taxon>Mycosphaerellales</taxon>
        <taxon>Mycosphaerellaceae</taxon>
        <taxon>Pseudocercospora</taxon>
    </lineage>
</organism>
<sequence>MQSTEKKKAGQTAHKNLVLARFHPLKPDKFSDIFHTVPKWYFDNFSGGIGDPDASIEWSFEELQDKGTDLWKEFMSGKTLNLRAVEAERRRQDGLTTVQSRNNDTEYNQDFHPPERPYMTFHRPNLTGFGNPPGVSFNAAVRLHAIIQVFYHFNKAPLDQNHVPRNMQLPVVGTMSVQALEVAMFTAGRQQGQQPEDMIIKKYRNVHPVPFCEWWVMPQPQTTRLPHRIEDKNVHVAGFIPNAANATKNMRLYMECHIWDDPNMAINGW</sequence>
<accession>A0A8H6VKP6</accession>
<reference evidence="1" key="1">
    <citation type="submission" date="2020-04" db="EMBL/GenBank/DDBJ databases">
        <title>Draft genome resource of the tomato pathogen Pseudocercospora fuligena.</title>
        <authorList>
            <person name="Zaccaron A."/>
        </authorList>
    </citation>
    <scope>NUCLEOTIDE SEQUENCE</scope>
    <source>
        <strain evidence="1">PF001</strain>
    </source>
</reference>
<evidence type="ECO:0000313" key="1">
    <source>
        <dbReference type="EMBL" id="KAF7193917.1"/>
    </source>
</evidence>
<keyword evidence="2" id="KW-1185">Reference proteome</keyword>
<gene>
    <name evidence="1" type="ORF">HII31_04807</name>
</gene>